<proteinExistence type="predicted"/>
<sequence length="232" mass="25427">MSTTVNKTTAVVGSTDFDEETWLVEPPNLPTQSNSTQESGRIAEWLQGAAMNVDFQTRSALSRKLASQAARKKKRAEKLREKTGSMNEHRRENMAQVKEELIEVNQSYGDNDNEKDTENEGIVPNSNDNSILVVDKKLSKQHSKISYEQQQHGVSGATVPPVLSLLPTGNMTIISDNIDDGGDDDDDDDENDEFYDASSDFNDLPFSSTAANTLIDNANISSAVASQNGKII</sequence>
<name>A0A498SPZ4_ACAVI</name>
<feature type="compositionally biased region" description="Acidic residues" evidence="1">
    <location>
        <begin position="177"/>
        <end position="195"/>
    </location>
</feature>
<evidence type="ECO:0000313" key="2">
    <source>
        <dbReference type="EMBL" id="VBB33883.1"/>
    </source>
</evidence>
<feature type="compositionally biased region" description="Basic and acidic residues" evidence="1">
    <location>
        <begin position="78"/>
        <end position="91"/>
    </location>
</feature>
<dbReference type="AlphaFoldDB" id="A0A498SPZ4"/>
<dbReference type="EMBL" id="UPTC01002795">
    <property type="protein sequence ID" value="VBB33883.1"/>
    <property type="molecule type" value="Genomic_DNA"/>
</dbReference>
<protein>
    <submittedName>
        <fullName evidence="2">Uncharacterized protein</fullName>
    </submittedName>
</protein>
<evidence type="ECO:0000256" key="1">
    <source>
        <dbReference type="SAM" id="MobiDB-lite"/>
    </source>
</evidence>
<evidence type="ECO:0000313" key="3">
    <source>
        <dbReference type="Proteomes" id="UP000276991"/>
    </source>
</evidence>
<gene>
    <name evidence="2" type="ORF">NAV_LOCUS8674</name>
</gene>
<feature type="region of interest" description="Disordered" evidence="1">
    <location>
        <begin position="108"/>
        <end position="127"/>
    </location>
</feature>
<reference evidence="2 3" key="1">
    <citation type="submission" date="2018-08" db="EMBL/GenBank/DDBJ databases">
        <authorList>
            <person name="Laetsch R D."/>
            <person name="Stevens L."/>
            <person name="Kumar S."/>
            <person name="Blaxter L. M."/>
        </authorList>
    </citation>
    <scope>NUCLEOTIDE SEQUENCE [LARGE SCALE GENOMIC DNA]</scope>
</reference>
<keyword evidence="3" id="KW-1185">Reference proteome</keyword>
<feature type="region of interest" description="Disordered" evidence="1">
    <location>
        <begin position="174"/>
        <end position="202"/>
    </location>
</feature>
<feature type="region of interest" description="Disordered" evidence="1">
    <location>
        <begin position="64"/>
        <end position="91"/>
    </location>
</feature>
<dbReference type="OrthoDB" id="5811987at2759"/>
<accession>A0A498SPZ4</accession>
<organism evidence="2 3">
    <name type="scientific">Acanthocheilonema viteae</name>
    <name type="common">Filarial nematode worm</name>
    <name type="synonym">Dipetalonema viteae</name>
    <dbReference type="NCBI Taxonomy" id="6277"/>
    <lineage>
        <taxon>Eukaryota</taxon>
        <taxon>Metazoa</taxon>
        <taxon>Ecdysozoa</taxon>
        <taxon>Nematoda</taxon>
        <taxon>Chromadorea</taxon>
        <taxon>Rhabditida</taxon>
        <taxon>Spirurina</taxon>
        <taxon>Spiruromorpha</taxon>
        <taxon>Filarioidea</taxon>
        <taxon>Onchocercidae</taxon>
        <taxon>Acanthocheilonema</taxon>
    </lineage>
</organism>
<dbReference type="Proteomes" id="UP000276991">
    <property type="component" value="Unassembled WGS sequence"/>
</dbReference>
<dbReference type="STRING" id="6277.A0A498SPZ4"/>